<gene>
    <name evidence="1" type="ORF">N8T08_007881</name>
</gene>
<keyword evidence="2" id="KW-1185">Reference proteome</keyword>
<dbReference type="Proteomes" id="UP001177260">
    <property type="component" value="Unassembled WGS sequence"/>
</dbReference>
<evidence type="ECO:0000313" key="1">
    <source>
        <dbReference type="EMBL" id="KAK1142330.1"/>
    </source>
</evidence>
<accession>A0ACC3AWM6</accession>
<evidence type="ECO:0000313" key="2">
    <source>
        <dbReference type="Proteomes" id="UP001177260"/>
    </source>
</evidence>
<organism evidence="1 2">
    <name type="scientific">Aspergillus melleus</name>
    <dbReference type="NCBI Taxonomy" id="138277"/>
    <lineage>
        <taxon>Eukaryota</taxon>
        <taxon>Fungi</taxon>
        <taxon>Dikarya</taxon>
        <taxon>Ascomycota</taxon>
        <taxon>Pezizomycotina</taxon>
        <taxon>Eurotiomycetes</taxon>
        <taxon>Eurotiomycetidae</taxon>
        <taxon>Eurotiales</taxon>
        <taxon>Aspergillaceae</taxon>
        <taxon>Aspergillus</taxon>
        <taxon>Aspergillus subgen. Circumdati</taxon>
    </lineage>
</organism>
<dbReference type="EMBL" id="JAOPJF010000051">
    <property type="protein sequence ID" value="KAK1142330.1"/>
    <property type="molecule type" value="Genomic_DNA"/>
</dbReference>
<reference evidence="1 2" key="1">
    <citation type="journal article" date="2023" name="ACS Omega">
        <title>Identification of the Neoaspergillic Acid Biosynthesis Gene Cluster by Establishing an In Vitro CRISPR-Ribonucleoprotein Genetic System in Aspergillus melleus.</title>
        <authorList>
            <person name="Yuan B."/>
            <person name="Grau M.F."/>
            <person name="Murata R.M."/>
            <person name="Torok T."/>
            <person name="Venkateswaran K."/>
            <person name="Stajich J.E."/>
            <person name="Wang C.C.C."/>
        </authorList>
    </citation>
    <scope>NUCLEOTIDE SEQUENCE [LARGE SCALE GENOMIC DNA]</scope>
    <source>
        <strain evidence="1 2">IMV 1140</strain>
    </source>
</reference>
<sequence>MSTTPTPPQTITERLQQWGACDVADGLSKLNHPSGGFLEGLTLYSPDFQSGETKLIGQAFTVKFVPKSDVTAPKLEGNYIDMVPPSSVIFISQPPPQVNAVYGGLMTLRAQKLGAAGVIIDGRVRDLGEHRVAGFPLFAKSVGTTAGGSVCRPSETNVPVRLSSHDQPNAWIRPGDYLVGDLNGVVCLPQEMAEEVLDLIPGIAEADEKCAEGIRAGRSVEEVFREFRGR</sequence>
<proteinExistence type="predicted"/>
<comment type="caution">
    <text evidence="1">The sequence shown here is derived from an EMBL/GenBank/DDBJ whole genome shotgun (WGS) entry which is preliminary data.</text>
</comment>
<protein>
    <submittedName>
        <fullName evidence="1">Uncharacterized protein</fullName>
    </submittedName>
</protein>
<name>A0ACC3AWM6_9EURO</name>